<keyword evidence="3" id="KW-0732">Signal</keyword>
<gene>
    <name evidence="8" type="ORF">EI293_00525</name>
</gene>
<dbReference type="EMBL" id="RWIU01000001">
    <property type="protein sequence ID" value="RSK45690.1"/>
    <property type="molecule type" value="Genomic_DNA"/>
</dbReference>
<evidence type="ECO:0000256" key="2">
    <source>
        <dbReference type="ARBA" id="ARBA00006275"/>
    </source>
</evidence>
<evidence type="ECO:0000259" key="6">
    <source>
        <dbReference type="Pfam" id="PF07980"/>
    </source>
</evidence>
<dbReference type="CDD" id="cd08977">
    <property type="entry name" value="SusD"/>
    <property type="match status" value="1"/>
</dbReference>
<name>A0A3R9V325_9BACT</name>
<evidence type="ECO:0000256" key="4">
    <source>
        <dbReference type="ARBA" id="ARBA00023136"/>
    </source>
</evidence>
<comment type="subcellular location">
    <subcellularLocation>
        <location evidence="1">Cell outer membrane</location>
    </subcellularLocation>
</comment>
<dbReference type="InterPro" id="IPR011990">
    <property type="entry name" value="TPR-like_helical_dom_sf"/>
</dbReference>
<keyword evidence="9" id="KW-1185">Reference proteome</keyword>
<accession>A0A3R9V325</accession>
<feature type="domain" description="SusD-like N-terminal" evidence="7">
    <location>
        <begin position="93"/>
        <end position="233"/>
    </location>
</feature>
<evidence type="ECO:0000313" key="9">
    <source>
        <dbReference type="Proteomes" id="UP000270291"/>
    </source>
</evidence>
<dbReference type="Gene3D" id="1.25.40.390">
    <property type="match status" value="1"/>
</dbReference>
<dbReference type="InterPro" id="IPR012944">
    <property type="entry name" value="SusD_RagB_dom"/>
</dbReference>
<dbReference type="Pfam" id="PF14322">
    <property type="entry name" value="SusD-like_3"/>
    <property type="match status" value="1"/>
</dbReference>
<evidence type="ECO:0000313" key="8">
    <source>
        <dbReference type="EMBL" id="RSK45690.1"/>
    </source>
</evidence>
<dbReference type="Pfam" id="PF07980">
    <property type="entry name" value="SusD_RagB"/>
    <property type="match status" value="1"/>
</dbReference>
<dbReference type="GO" id="GO:0009279">
    <property type="term" value="C:cell outer membrane"/>
    <property type="evidence" value="ECO:0007669"/>
    <property type="project" value="UniProtKB-SubCell"/>
</dbReference>
<dbReference type="OrthoDB" id="9792139at2"/>
<evidence type="ECO:0000256" key="5">
    <source>
        <dbReference type="ARBA" id="ARBA00023237"/>
    </source>
</evidence>
<feature type="domain" description="RagB/SusD" evidence="6">
    <location>
        <begin position="354"/>
        <end position="431"/>
    </location>
</feature>
<reference evidence="8 9" key="1">
    <citation type="submission" date="2018-12" db="EMBL/GenBank/DDBJ databases">
        <authorList>
            <person name="Feng G."/>
            <person name="Zhu H."/>
        </authorList>
    </citation>
    <scope>NUCLEOTIDE SEQUENCE [LARGE SCALE GENOMIC DNA]</scope>
    <source>
        <strain evidence="8 9">LMG 26000</strain>
    </source>
</reference>
<comment type="caution">
    <text evidence="8">The sequence shown here is derived from an EMBL/GenBank/DDBJ whole genome shotgun (WGS) entry which is preliminary data.</text>
</comment>
<evidence type="ECO:0000256" key="1">
    <source>
        <dbReference type="ARBA" id="ARBA00004442"/>
    </source>
</evidence>
<dbReference type="AlphaFoldDB" id="A0A3R9V325"/>
<dbReference type="RefSeq" id="WP_125434674.1">
    <property type="nucleotide sequence ID" value="NZ_RWIU01000001.1"/>
</dbReference>
<dbReference type="InterPro" id="IPR033985">
    <property type="entry name" value="SusD-like_N"/>
</dbReference>
<keyword evidence="4" id="KW-0472">Membrane</keyword>
<keyword evidence="5" id="KW-0998">Cell outer membrane</keyword>
<dbReference type="Proteomes" id="UP000270291">
    <property type="component" value="Unassembled WGS sequence"/>
</dbReference>
<comment type="similarity">
    <text evidence="2">Belongs to the SusD family.</text>
</comment>
<dbReference type="PROSITE" id="PS51257">
    <property type="entry name" value="PROKAR_LIPOPROTEIN"/>
    <property type="match status" value="1"/>
</dbReference>
<organism evidence="8 9">
    <name type="scientific">Hymenobacter perfusus</name>
    <dbReference type="NCBI Taxonomy" id="1236770"/>
    <lineage>
        <taxon>Bacteria</taxon>
        <taxon>Pseudomonadati</taxon>
        <taxon>Bacteroidota</taxon>
        <taxon>Cytophagia</taxon>
        <taxon>Cytophagales</taxon>
        <taxon>Hymenobacteraceae</taxon>
        <taxon>Hymenobacter</taxon>
    </lineage>
</organism>
<sequence length="466" mass="50844">MKKITLHAALVALLLGGGILASCEKQLELEPEQQIPAETALSDQPSVETAVTGAYSRLFAGGLYGNNLILVPDLLAGSGYLSWQGTFQSFREMATAQITTVNADVLRTWQEGYRLINISNLVLDGVSRITFTNNTRRTEIEGEMQLMRGLMYFELVRLYGQPNISSPQGIPISLNPVTTVAESSVRLPRASVREVYNQIIADMEAAIQKLPEEADAGRFDTYDATALLARVRLQLGEYAAARTLANEVISNSGASLNASVLTAFTTKGSPESLLEVLQNDQNNSNNGNDGLSTFYSGKSVGYQGRADIAVVAAFAGQYEATDLRGRQAAIGEGLIYLGDAVRPNILRSFKWNSQGQNIPVIRLAEMYLIRAEANQRLGTTIGATPLEDVNELRQRAGATPLAQVTLDDVLKERELELAYEGFRIHDYRRTGRNVGTQPSTIPARVLPIPQYEINLGNSLPQNEGYN</sequence>
<evidence type="ECO:0000256" key="3">
    <source>
        <dbReference type="ARBA" id="ARBA00022729"/>
    </source>
</evidence>
<proteinExistence type="inferred from homology"/>
<evidence type="ECO:0000259" key="7">
    <source>
        <dbReference type="Pfam" id="PF14322"/>
    </source>
</evidence>
<dbReference type="SUPFAM" id="SSF48452">
    <property type="entry name" value="TPR-like"/>
    <property type="match status" value="1"/>
</dbReference>
<protein>
    <submittedName>
        <fullName evidence="8">RagB/SusD family nutrient uptake outer membrane protein</fullName>
    </submittedName>
</protein>